<dbReference type="Pfam" id="PF00111">
    <property type="entry name" value="Fer2"/>
    <property type="match status" value="1"/>
</dbReference>
<accession>A0A264VNM7</accession>
<organism evidence="2 3">
    <name type="scientific">Providencia rettgeri</name>
    <dbReference type="NCBI Taxonomy" id="587"/>
    <lineage>
        <taxon>Bacteria</taxon>
        <taxon>Pseudomonadati</taxon>
        <taxon>Pseudomonadota</taxon>
        <taxon>Gammaproteobacteria</taxon>
        <taxon>Enterobacterales</taxon>
        <taxon>Morganellaceae</taxon>
        <taxon>Providencia</taxon>
    </lineage>
</organism>
<evidence type="ECO:0000259" key="1">
    <source>
        <dbReference type="PROSITE" id="PS51085"/>
    </source>
</evidence>
<evidence type="ECO:0000313" key="3">
    <source>
        <dbReference type="Proteomes" id="UP000216001"/>
    </source>
</evidence>
<dbReference type="PROSITE" id="PS51085">
    <property type="entry name" value="2FE2S_FER_2"/>
    <property type="match status" value="1"/>
</dbReference>
<dbReference type="GO" id="GO:0051537">
    <property type="term" value="F:2 iron, 2 sulfur cluster binding"/>
    <property type="evidence" value="ECO:0007669"/>
    <property type="project" value="InterPro"/>
</dbReference>
<dbReference type="InterPro" id="IPR052353">
    <property type="entry name" value="Benzoxazolinone_Detox_Enz"/>
</dbReference>
<dbReference type="AlphaFoldDB" id="A0A264VNM7"/>
<dbReference type="InterPro" id="IPR012675">
    <property type="entry name" value="Beta-grasp_dom_sf"/>
</dbReference>
<name>A0A264VNM7_PRORE</name>
<dbReference type="InterPro" id="IPR006058">
    <property type="entry name" value="2Fe2S_fd_BS"/>
</dbReference>
<dbReference type="RefSeq" id="WP_094962588.1">
    <property type="nucleotide sequence ID" value="NZ_NOWC01000029.1"/>
</dbReference>
<dbReference type="PROSITE" id="PS00197">
    <property type="entry name" value="2FE2S_FER_1"/>
    <property type="match status" value="1"/>
</dbReference>
<dbReference type="Proteomes" id="UP000216001">
    <property type="component" value="Unassembled WGS sequence"/>
</dbReference>
<reference evidence="2 3" key="1">
    <citation type="submission" date="2017-07" db="EMBL/GenBank/DDBJ databases">
        <title>blaIMP-27 on transferable plasmids in Proteus mirabilis and Providencia rettgeri.</title>
        <authorList>
            <person name="Potter R."/>
        </authorList>
    </citation>
    <scope>NUCLEOTIDE SEQUENCE [LARGE SCALE GENOMIC DNA]</scope>
    <source>
        <strain evidence="2 3">PR1</strain>
    </source>
</reference>
<dbReference type="NCBIfam" id="NF007985">
    <property type="entry name" value="PRK10713.1"/>
    <property type="match status" value="1"/>
</dbReference>
<feature type="domain" description="2Fe-2S ferredoxin-type" evidence="1">
    <location>
        <begin position="1"/>
        <end position="85"/>
    </location>
</feature>
<dbReference type="InterPro" id="IPR036010">
    <property type="entry name" value="2Fe-2S_ferredoxin-like_sf"/>
</dbReference>
<proteinExistence type="predicted"/>
<sequence length="85" mass="9150">MPGCIHAVQSGKKIESTSAKGTMLERLESVGIAVEYQCREGYCGSCRIRLLGGEVEYLAKPLAFVNPGEVLPCCCRPMGDVTLDI</sequence>
<comment type="caution">
    <text evidence="2">The sequence shown here is derived from an EMBL/GenBank/DDBJ whole genome shotgun (WGS) entry which is preliminary data.</text>
</comment>
<gene>
    <name evidence="2" type="ORF">CHI95_19435</name>
</gene>
<dbReference type="EMBL" id="NOWC01000029">
    <property type="protein sequence ID" value="OZS72855.1"/>
    <property type="molecule type" value="Genomic_DNA"/>
</dbReference>
<dbReference type="CDD" id="cd00207">
    <property type="entry name" value="fer2"/>
    <property type="match status" value="1"/>
</dbReference>
<dbReference type="PANTHER" id="PTHR30212">
    <property type="entry name" value="PROTEIN YIIM"/>
    <property type="match status" value="1"/>
</dbReference>
<evidence type="ECO:0000313" key="2">
    <source>
        <dbReference type="EMBL" id="OZS72855.1"/>
    </source>
</evidence>
<dbReference type="InterPro" id="IPR001041">
    <property type="entry name" value="2Fe-2S_ferredoxin-type"/>
</dbReference>
<dbReference type="Gene3D" id="3.10.20.30">
    <property type="match status" value="1"/>
</dbReference>
<dbReference type="SUPFAM" id="SSF54292">
    <property type="entry name" value="2Fe-2S ferredoxin-like"/>
    <property type="match status" value="1"/>
</dbReference>
<dbReference type="PANTHER" id="PTHR30212:SF2">
    <property type="entry name" value="PROTEIN YIIM"/>
    <property type="match status" value="1"/>
</dbReference>
<protein>
    <submittedName>
        <fullName evidence="2">2Fe-2S ferredoxin</fullName>
    </submittedName>
</protein>